<gene>
    <name evidence="10" type="ORF">ACFPET_18660</name>
</gene>
<dbReference type="Gene3D" id="2.40.30.10">
    <property type="entry name" value="Translation factors"/>
    <property type="match status" value="1"/>
</dbReference>
<accession>A0ABV8U2A2</accession>
<evidence type="ECO:0000256" key="5">
    <source>
        <dbReference type="ARBA" id="ARBA00022827"/>
    </source>
</evidence>
<dbReference type="InterPro" id="IPR050415">
    <property type="entry name" value="MRET"/>
</dbReference>
<keyword evidence="4" id="KW-0479">Metal-binding</keyword>
<dbReference type="InterPro" id="IPR017938">
    <property type="entry name" value="Riboflavin_synthase-like_b-brl"/>
</dbReference>
<keyword evidence="11" id="KW-1185">Reference proteome</keyword>
<evidence type="ECO:0000256" key="4">
    <source>
        <dbReference type="ARBA" id="ARBA00022723"/>
    </source>
</evidence>
<dbReference type="CDD" id="cd06214">
    <property type="entry name" value="PA_degradation_oxidoreductase_like"/>
    <property type="match status" value="1"/>
</dbReference>
<feature type="domain" description="FAD-binding FR-type" evidence="9">
    <location>
        <begin position="13"/>
        <end position="122"/>
    </location>
</feature>
<dbReference type="SUPFAM" id="SSF52343">
    <property type="entry name" value="Ferredoxin reductase-like, C-terminal NADP-linked domain"/>
    <property type="match status" value="1"/>
</dbReference>
<keyword evidence="6" id="KW-0560">Oxidoreductase</keyword>
<dbReference type="InterPro" id="IPR017927">
    <property type="entry name" value="FAD-bd_FR_type"/>
</dbReference>
<evidence type="ECO:0000256" key="6">
    <source>
        <dbReference type="ARBA" id="ARBA00023002"/>
    </source>
</evidence>
<dbReference type="InterPro" id="IPR039261">
    <property type="entry name" value="FNR_nucleotide-bd"/>
</dbReference>
<dbReference type="Proteomes" id="UP001595823">
    <property type="component" value="Unassembled WGS sequence"/>
</dbReference>
<dbReference type="RefSeq" id="WP_380623995.1">
    <property type="nucleotide sequence ID" value="NZ_JBHSDK010000028.1"/>
</dbReference>
<keyword evidence="3" id="KW-0001">2Fe-2S</keyword>
<comment type="caution">
    <text evidence="10">The sequence shown here is derived from an EMBL/GenBank/DDBJ whole genome shotgun (WGS) entry which is preliminary data.</text>
</comment>
<keyword evidence="2" id="KW-0285">Flavoprotein</keyword>
<evidence type="ECO:0000259" key="9">
    <source>
        <dbReference type="PROSITE" id="PS51384"/>
    </source>
</evidence>
<dbReference type="PROSITE" id="PS51384">
    <property type="entry name" value="FAD_FR"/>
    <property type="match status" value="1"/>
</dbReference>
<dbReference type="Pfam" id="PF00970">
    <property type="entry name" value="FAD_binding_6"/>
    <property type="match status" value="1"/>
</dbReference>
<evidence type="ECO:0000313" key="11">
    <source>
        <dbReference type="Proteomes" id="UP001595823"/>
    </source>
</evidence>
<evidence type="ECO:0000256" key="1">
    <source>
        <dbReference type="ARBA" id="ARBA00001974"/>
    </source>
</evidence>
<evidence type="ECO:0000256" key="8">
    <source>
        <dbReference type="ARBA" id="ARBA00023014"/>
    </source>
</evidence>
<dbReference type="InterPro" id="IPR001433">
    <property type="entry name" value="OxRdtase_FAD/NAD-bd"/>
</dbReference>
<protein>
    <submittedName>
        <fullName evidence="10">FAD-binding oxidoreductase</fullName>
    </submittedName>
</protein>
<dbReference type="PANTHER" id="PTHR47354:SF8">
    <property type="entry name" value="1,2-PHENYLACETYL-COA EPOXIDASE, SUBUNIT E"/>
    <property type="match status" value="1"/>
</dbReference>
<dbReference type="PRINTS" id="PR00406">
    <property type="entry name" value="CYTB5RDTASE"/>
</dbReference>
<evidence type="ECO:0000256" key="3">
    <source>
        <dbReference type="ARBA" id="ARBA00022714"/>
    </source>
</evidence>
<dbReference type="Gene3D" id="3.40.50.80">
    <property type="entry name" value="Nucleotide-binding domain of ferredoxin-NADP reductase (FNR) module"/>
    <property type="match status" value="1"/>
</dbReference>
<evidence type="ECO:0000256" key="7">
    <source>
        <dbReference type="ARBA" id="ARBA00023004"/>
    </source>
</evidence>
<comment type="cofactor">
    <cofactor evidence="1">
        <name>FAD</name>
        <dbReference type="ChEBI" id="CHEBI:57692"/>
    </cofactor>
</comment>
<dbReference type="Pfam" id="PF00175">
    <property type="entry name" value="NAD_binding_1"/>
    <property type="match status" value="1"/>
</dbReference>
<name>A0ABV8U2A2_9ACTN</name>
<organism evidence="10 11">
    <name type="scientific">Salininema proteolyticum</name>
    <dbReference type="NCBI Taxonomy" id="1607685"/>
    <lineage>
        <taxon>Bacteria</taxon>
        <taxon>Bacillati</taxon>
        <taxon>Actinomycetota</taxon>
        <taxon>Actinomycetes</taxon>
        <taxon>Glycomycetales</taxon>
        <taxon>Glycomycetaceae</taxon>
        <taxon>Salininema</taxon>
    </lineage>
</organism>
<evidence type="ECO:0000313" key="10">
    <source>
        <dbReference type="EMBL" id="MFC4337228.1"/>
    </source>
</evidence>
<keyword evidence="7" id="KW-0408">Iron</keyword>
<dbReference type="SUPFAM" id="SSF63380">
    <property type="entry name" value="Riboflavin synthase domain-like"/>
    <property type="match status" value="1"/>
</dbReference>
<sequence>MTVVVKKTKRQRPSWHKLSVSGIRHLTEDSVELSLSVPEELRPAFDFTPGQHLTFQRLAPDGTEIRRSYSIASTPAELRESGTLRMGIKSIPTGSFSNFANRMLTEGETLEAMPPMGHFTTDIEPGRHYASIVAGSGITPIISIATAALDAGATVTLLYSNRSADTVMFDEELRALEERHGDRLRLHHIRTRERGDSPVLTGRLTPERLREIFASGLIEADAVDEWFLCGPYEMVLGVKEVLEETRASEIHTELYYVD</sequence>
<dbReference type="PANTHER" id="PTHR47354">
    <property type="entry name" value="NADH OXIDOREDUCTASE HCR"/>
    <property type="match status" value="1"/>
</dbReference>
<dbReference type="InterPro" id="IPR008333">
    <property type="entry name" value="Cbr1-like_FAD-bd_dom"/>
</dbReference>
<proteinExistence type="predicted"/>
<keyword evidence="8" id="KW-0411">Iron-sulfur</keyword>
<keyword evidence="5" id="KW-0274">FAD</keyword>
<evidence type="ECO:0000256" key="2">
    <source>
        <dbReference type="ARBA" id="ARBA00022630"/>
    </source>
</evidence>
<reference evidence="11" key="1">
    <citation type="journal article" date="2019" name="Int. J. Syst. Evol. Microbiol.">
        <title>The Global Catalogue of Microorganisms (GCM) 10K type strain sequencing project: providing services to taxonomists for standard genome sequencing and annotation.</title>
        <authorList>
            <consortium name="The Broad Institute Genomics Platform"/>
            <consortium name="The Broad Institute Genome Sequencing Center for Infectious Disease"/>
            <person name="Wu L."/>
            <person name="Ma J."/>
        </authorList>
    </citation>
    <scope>NUCLEOTIDE SEQUENCE [LARGE SCALE GENOMIC DNA]</scope>
    <source>
        <strain evidence="11">IBRC-M 10908</strain>
    </source>
</reference>
<dbReference type="EMBL" id="JBHSDK010000028">
    <property type="protein sequence ID" value="MFC4337228.1"/>
    <property type="molecule type" value="Genomic_DNA"/>
</dbReference>